<reference evidence="5" key="1">
    <citation type="submission" date="2020-06" db="EMBL/GenBank/DDBJ databases">
        <authorList>
            <person name="Dong N."/>
        </authorList>
    </citation>
    <scope>NUCLEOTIDE SEQUENCE</scope>
    <source>
        <strain evidence="5">R1692</strain>
    </source>
</reference>
<dbReference type="SMART" id="SM00347">
    <property type="entry name" value="HTH_MARR"/>
    <property type="match status" value="1"/>
</dbReference>
<evidence type="ECO:0000256" key="3">
    <source>
        <dbReference type="ARBA" id="ARBA00023163"/>
    </source>
</evidence>
<accession>A0ABT7NMC0</accession>
<dbReference type="EMBL" id="JACAGK010000021">
    <property type="protein sequence ID" value="MDM1048373.1"/>
    <property type="molecule type" value="Genomic_DNA"/>
</dbReference>
<protein>
    <submittedName>
        <fullName evidence="5">MarR family transcriptional regulator</fullName>
    </submittedName>
</protein>
<dbReference type="InterPro" id="IPR023187">
    <property type="entry name" value="Tscrpt_reg_MarR-type_CS"/>
</dbReference>
<dbReference type="PANTHER" id="PTHR33164:SF64">
    <property type="entry name" value="TRANSCRIPTIONAL REGULATOR SLYA"/>
    <property type="match status" value="1"/>
</dbReference>
<feature type="domain" description="HTH marR-type" evidence="4">
    <location>
        <begin position="1"/>
        <end position="140"/>
    </location>
</feature>
<dbReference type="Proteomes" id="UP001170954">
    <property type="component" value="Unassembled WGS sequence"/>
</dbReference>
<dbReference type="Pfam" id="PF01047">
    <property type="entry name" value="MarR"/>
    <property type="match status" value="1"/>
</dbReference>
<evidence type="ECO:0000313" key="5">
    <source>
        <dbReference type="EMBL" id="MDM1048373.1"/>
    </source>
</evidence>
<comment type="caution">
    <text evidence="5">The sequence shown here is derived from an EMBL/GenBank/DDBJ whole genome shotgun (WGS) entry which is preliminary data.</text>
</comment>
<keyword evidence="1" id="KW-0805">Transcription regulation</keyword>
<name>A0ABT7NMC0_9SPHI</name>
<gene>
    <name evidence="5" type="ORF">HX018_09005</name>
</gene>
<keyword evidence="6" id="KW-1185">Reference proteome</keyword>
<dbReference type="PROSITE" id="PS01117">
    <property type="entry name" value="HTH_MARR_1"/>
    <property type="match status" value="1"/>
</dbReference>
<evidence type="ECO:0000259" key="4">
    <source>
        <dbReference type="PROSITE" id="PS50995"/>
    </source>
</evidence>
<dbReference type="InterPro" id="IPR036388">
    <property type="entry name" value="WH-like_DNA-bd_sf"/>
</dbReference>
<dbReference type="Gene3D" id="1.10.10.10">
    <property type="entry name" value="Winged helix-like DNA-binding domain superfamily/Winged helix DNA-binding domain"/>
    <property type="match status" value="1"/>
</dbReference>
<dbReference type="PROSITE" id="PS50995">
    <property type="entry name" value="HTH_MARR_2"/>
    <property type="match status" value="1"/>
</dbReference>
<dbReference type="PANTHER" id="PTHR33164">
    <property type="entry name" value="TRANSCRIPTIONAL REGULATOR, MARR FAMILY"/>
    <property type="match status" value="1"/>
</dbReference>
<dbReference type="InterPro" id="IPR000835">
    <property type="entry name" value="HTH_MarR-typ"/>
</dbReference>
<dbReference type="SUPFAM" id="SSF46785">
    <property type="entry name" value="Winged helix' DNA-binding domain"/>
    <property type="match status" value="1"/>
</dbReference>
<organism evidence="5 6">
    <name type="scientific">Sphingobacterium hotanense</name>
    <dbReference type="NCBI Taxonomy" id="649196"/>
    <lineage>
        <taxon>Bacteria</taxon>
        <taxon>Pseudomonadati</taxon>
        <taxon>Bacteroidota</taxon>
        <taxon>Sphingobacteriia</taxon>
        <taxon>Sphingobacteriales</taxon>
        <taxon>Sphingobacteriaceae</taxon>
        <taxon>Sphingobacterium</taxon>
    </lineage>
</organism>
<dbReference type="InterPro" id="IPR036390">
    <property type="entry name" value="WH_DNA-bd_sf"/>
</dbReference>
<dbReference type="RefSeq" id="WP_286651192.1">
    <property type="nucleotide sequence ID" value="NZ_JACAGK010000021.1"/>
</dbReference>
<evidence type="ECO:0000256" key="2">
    <source>
        <dbReference type="ARBA" id="ARBA00023125"/>
    </source>
</evidence>
<reference evidence="5" key="2">
    <citation type="journal article" date="2022" name="Sci. Total Environ.">
        <title>Prevalence, transmission, and molecular epidemiology of tet(X)-positive bacteria among humans, animals, and environmental niches in China: An epidemiological, and genomic-based study.</title>
        <authorList>
            <person name="Dong N."/>
            <person name="Zeng Y."/>
            <person name="Cai C."/>
            <person name="Sun C."/>
            <person name="Lu J."/>
            <person name="Liu C."/>
            <person name="Zhou H."/>
            <person name="Sun Q."/>
            <person name="Shu L."/>
            <person name="Wang H."/>
            <person name="Wang Y."/>
            <person name="Wang S."/>
            <person name="Wu C."/>
            <person name="Chan E.W."/>
            <person name="Chen G."/>
            <person name="Shen Z."/>
            <person name="Chen S."/>
            <person name="Zhang R."/>
        </authorList>
    </citation>
    <scope>NUCLEOTIDE SEQUENCE</scope>
    <source>
        <strain evidence="5">R1692</strain>
    </source>
</reference>
<dbReference type="PRINTS" id="PR00598">
    <property type="entry name" value="HTHMARR"/>
</dbReference>
<keyword evidence="3" id="KW-0804">Transcription</keyword>
<dbReference type="InterPro" id="IPR039422">
    <property type="entry name" value="MarR/SlyA-like"/>
</dbReference>
<sequence>MLTESFNQYSFILDQTARRVKQFAQGSFAAHGIDLTVDQWSVLKTLYEDADHTHRELAELCGKDQPTMTRIIDLLLKKGYVVRVEHPTDRRCLLLHLTEAGRAKVEALAPLVKEFRMKAWENLSQEDFDHFTRILNTIYNNLETK</sequence>
<evidence type="ECO:0000256" key="1">
    <source>
        <dbReference type="ARBA" id="ARBA00023015"/>
    </source>
</evidence>
<keyword evidence="2" id="KW-0238">DNA-binding</keyword>
<evidence type="ECO:0000313" key="6">
    <source>
        <dbReference type="Proteomes" id="UP001170954"/>
    </source>
</evidence>
<proteinExistence type="predicted"/>